<dbReference type="AlphaFoldDB" id="A0A1Q9HQ68"/>
<comment type="caution">
    <text evidence="4">The sequence shown here is derived from an EMBL/GenBank/DDBJ whole genome shotgun (WGS) entry which is preliminary data.</text>
</comment>
<dbReference type="InterPro" id="IPR008816">
    <property type="entry name" value="Gly_zipper_2TM_dom"/>
</dbReference>
<dbReference type="InterPro" id="IPR050330">
    <property type="entry name" value="Bact_OuterMem_StrucFunc"/>
</dbReference>
<gene>
    <name evidence="4" type="ORF">BIY22_00420</name>
</gene>
<dbReference type="EMBL" id="MJMJ01000001">
    <property type="protein sequence ID" value="OLQ92993.1"/>
    <property type="molecule type" value="Genomic_DNA"/>
</dbReference>
<dbReference type="PANTHER" id="PTHR30329">
    <property type="entry name" value="STATOR ELEMENT OF FLAGELLAR MOTOR COMPLEX"/>
    <property type="match status" value="1"/>
</dbReference>
<dbReference type="CDD" id="cd07185">
    <property type="entry name" value="OmpA_C-like"/>
    <property type="match status" value="1"/>
</dbReference>
<dbReference type="STRING" id="1381081.BIY22_00420"/>
<dbReference type="SUPFAM" id="SSF103088">
    <property type="entry name" value="OmpA-like"/>
    <property type="match status" value="1"/>
</dbReference>
<keyword evidence="2" id="KW-0732">Signal</keyword>
<dbReference type="Pfam" id="PF05433">
    <property type="entry name" value="Rick_17kDa_Anti"/>
    <property type="match status" value="1"/>
</dbReference>
<protein>
    <recommendedName>
        <fullName evidence="3">OmpA-like domain-containing protein</fullName>
    </recommendedName>
</protein>
<dbReference type="GO" id="GO:0019867">
    <property type="term" value="C:outer membrane"/>
    <property type="evidence" value="ECO:0007669"/>
    <property type="project" value="InterPro"/>
</dbReference>
<sequence length="515" mass="55384">MQNFKKVAIAVSISLAVTSCSSTGDYGGISTTTLIGCAGGMIVGGLAGKAIGGKEGTWIGAGVGALVGCSVGYYWAQREAKLAEAAAKQDVEVEFERIGSPDDDEVDSMVVVQSKAIIEAEASGNTEKIEQVVGDSEVVGLSATVKGDIFRSGQTSISSRKHKRFFSQYAETVKPSGSAVLIVGHTDNTGSAKVNADVSLKRASSVARELIRNGIPKENIYIYGAGESQPIASNNSAKGRAENRRIEVVTLDNKPEYVTNYVRYKATEPSYAKLRTTDNIAKRSKTVSQQVAKGQATSTQSTAAMHDVIDKNNRRSSNSRSFVDFGGEAYRGTDENLFVYIGARESNSFSIIGQAVANTLEESSCVYDEPSVTTPVFKISDDTRRTTDYLPGMNRTAWGGEVNDHLVALAPLAVDRSTLEATESPSIYVYEDYASNKKVKPQKTLKAVDVNIYNGSEGVIYRAFVQDKNYPIKCIDIAVDKKHNQGVFSAFAGKIYYQGPKGLMIADYKPGKIKS</sequence>
<feature type="chain" id="PRO_5012932185" description="OmpA-like domain-containing protein" evidence="2">
    <location>
        <begin position="24"/>
        <end position="515"/>
    </location>
</feature>
<evidence type="ECO:0000313" key="5">
    <source>
        <dbReference type="Proteomes" id="UP000186313"/>
    </source>
</evidence>
<proteinExistence type="predicted"/>
<evidence type="ECO:0000256" key="2">
    <source>
        <dbReference type="SAM" id="SignalP"/>
    </source>
</evidence>
<reference evidence="4 5" key="1">
    <citation type="submission" date="2016-09" db="EMBL/GenBank/DDBJ databases">
        <title>Genomic Taxonomy of the Vibrionaceae.</title>
        <authorList>
            <person name="Gonzalez-Castillo A."/>
            <person name="Gomez-Gil B."/>
            <person name="Enciso-Ibarra K."/>
        </authorList>
    </citation>
    <scope>NUCLEOTIDE SEQUENCE [LARGE SCALE GENOMIC DNA]</scope>
    <source>
        <strain evidence="4 5">CAIM 703</strain>
    </source>
</reference>
<feature type="domain" description="OmpA-like" evidence="3">
    <location>
        <begin position="134"/>
        <end position="254"/>
    </location>
</feature>
<accession>A0A1Q9HQ68</accession>
<evidence type="ECO:0000259" key="3">
    <source>
        <dbReference type="PROSITE" id="PS51123"/>
    </source>
</evidence>
<dbReference type="InterPro" id="IPR006665">
    <property type="entry name" value="OmpA-like"/>
</dbReference>
<dbReference type="PROSITE" id="PS51257">
    <property type="entry name" value="PROKAR_LIPOPROTEIN"/>
    <property type="match status" value="1"/>
</dbReference>
<dbReference type="Proteomes" id="UP000186313">
    <property type="component" value="Unassembled WGS sequence"/>
</dbReference>
<keyword evidence="1" id="KW-0472">Membrane</keyword>
<dbReference type="PANTHER" id="PTHR30329:SF21">
    <property type="entry name" value="LIPOPROTEIN YIAD-RELATED"/>
    <property type="match status" value="1"/>
</dbReference>
<feature type="signal peptide" evidence="2">
    <location>
        <begin position="1"/>
        <end position="23"/>
    </location>
</feature>
<name>A0A1Q9HQ68_9VIBR</name>
<evidence type="ECO:0000313" key="4">
    <source>
        <dbReference type="EMBL" id="OLQ92993.1"/>
    </source>
</evidence>
<dbReference type="PROSITE" id="PS51123">
    <property type="entry name" value="OMPA_2"/>
    <property type="match status" value="1"/>
</dbReference>
<dbReference type="Gene3D" id="3.30.1330.60">
    <property type="entry name" value="OmpA-like domain"/>
    <property type="match status" value="1"/>
</dbReference>
<evidence type="ECO:0000256" key="1">
    <source>
        <dbReference type="PROSITE-ProRule" id="PRU00473"/>
    </source>
</evidence>
<dbReference type="InterPro" id="IPR036737">
    <property type="entry name" value="OmpA-like_sf"/>
</dbReference>
<dbReference type="Pfam" id="PF00691">
    <property type="entry name" value="OmpA"/>
    <property type="match status" value="1"/>
</dbReference>
<organism evidence="4 5">
    <name type="scientific">Vibrio panuliri</name>
    <dbReference type="NCBI Taxonomy" id="1381081"/>
    <lineage>
        <taxon>Bacteria</taxon>
        <taxon>Pseudomonadati</taxon>
        <taxon>Pseudomonadota</taxon>
        <taxon>Gammaproteobacteria</taxon>
        <taxon>Vibrionales</taxon>
        <taxon>Vibrionaceae</taxon>
        <taxon>Vibrio</taxon>
    </lineage>
</organism>